<evidence type="ECO:0000256" key="1">
    <source>
        <dbReference type="ARBA" id="ARBA00023125"/>
    </source>
</evidence>
<dbReference type="GO" id="GO:0003677">
    <property type="term" value="F:DNA binding"/>
    <property type="evidence" value="ECO:0007669"/>
    <property type="project" value="UniProtKB-KW"/>
</dbReference>
<dbReference type="InterPro" id="IPR050807">
    <property type="entry name" value="TransReg_Diox_bact_type"/>
</dbReference>
<protein>
    <submittedName>
        <fullName evidence="3">Helix-turn-helix domain-containing protein</fullName>
    </submittedName>
</protein>
<accession>A0AAW9RUP0</accession>
<dbReference type="SMART" id="SM00530">
    <property type="entry name" value="HTH_XRE"/>
    <property type="match status" value="1"/>
</dbReference>
<dbReference type="RefSeq" id="WP_346821400.1">
    <property type="nucleotide sequence ID" value="NZ_JBDKWZ010000006.1"/>
</dbReference>
<evidence type="ECO:0000259" key="2">
    <source>
        <dbReference type="PROSITE" id="PS50943"/>
    </source>
</evidence>
<name>A0AAW9RUP0_9BACT</name>
<reference evidence="3 4" key="1">
    <citation type="submission" date="2024-04" db="EMBL/GenBank/DDBJ databases">
        <title>Novel genus in family Flammeovirgaceae.</title>
        <authorList>
            <person name="Nguyen T.H."/>
            <person name="Vuong T.Q."/>
            <person name="Le H."/>
            <person name="Kim S.-G."/>
        </authorList>
    </citation>
    <scope>NUCLEOTIDE SEQUENCE [LARGE SCALE GENOMIC DNA]</scope>
    <source>
        <strain evidence="3 4">JCM 23209</strain>
    </source>
</reference>
<evidence type="ECO:0000313" key="4">
    <source>
        <dbReference type="Proteomes" id="UP001403385"/>
    </source>
</evidence>
<keyword evidence="4" id="KW-1185">Reference proteome</keyword>
<evidence type="ECO:0000313" key="3">
    <source>
        <dbReference type="EMBL" id="MEN7548622.1"/>
    </source>
</evidence>
<dbReference type="PANTHER" id="PTHR46797:SF1">
    <property type="entry name" value="METHYLPHOSPHONATE SYNTHASE"/>
    <property type="match status" value="1"/>
</dbReference>
<dbReference type="GO" id="GO:0005829">
    <property type="term" value="C:cytosol"/>
    <property type="evidence" value="ECO:0007669"/>
    <property type="project" value="TreeGrafter"/>
</dbReference>
<dbReference type="InterPro" id="IPR001387">
    <property type="entry name" value="Cro/C1-type_HTH"/>
</dbReference>
<dbReference type="Gene3D" id="1.10.260.40">
    <property type="entry name" value="lambda repressor-like DNA-binding domains"/>
    <property type="match status" value="1"/>
</dbReference>
<dbReference type="PROSITE" id="PS50943">
    <property type="entry name" value="HTH_CROC1"/>
    <property type="match status" value="1"/>
</dbReference>
<feature type="domain" description="HTH cro/C1-type" evidence="2">
    <location>
        <begin position="15"/>
        <end position="69"/>
    </location>
</feature>
<dbReference type="EMBL" id="JBDKWZ010000006">
    <property type="protein sequence ID" value="MEN7548622.1"/>
    <property type="molecule type" value="Genomic_DNA"/>
</dbReference>
<dbReference type="AlphaFoldDB" id="A0AAW9RUP0"/>
<proteinExistence type="predicted"/>
<dbReference type="InterPro" id="IPR010982">
    <property type="entry name" value="Lambda_DNA-bd_dom_sf"/>
</dbReference>
<dbReference type="GO" id="GO:0003700">
    <property type="term" value="F:DNA-binding transcription factor activity"/>
    <property type="evidence" value="ECO:0007669"/>
    <property type="project" value="TreeGrafter"/>
</dbReference>
<gene>
    <name evidence="3" type="ORF">AAG747_11920</name>
</gene>
<dbReference type="SUPFAM" id="SSF47413">
    <property type="entry name" value="lambda repressor-like DNA-binding domains"/>
    <property type="match status" value="1"/>
</dbReference>
<dbReference type="Pfam" id="PF01381">
    <property type="entry name" value="HTH_3"/>
    <property type="match status" value="1"/>
</dbReference>
<dbReference type="Proteomes" id="UP001403385">
    <property type="component" value="Unassembled WGS sequence"/>
</dbReference>
<keyword evidence="1" id="KW-0238">DNA-binding</keyword>
<sequence length="497" mass="58189">MITDENIRIIFGLKIRMLRQQKSMSLAELSKNTDISVSYLNEIEKGKKYPKTNKIASLAKALGTSYDWLVSLKLEKKLRPLAQILESNILKELPLEVFGIEPRDLIELVLDAPDKLNAFIKTLLEISRNYDLTVENFYSSVLRSYLELKENYFEELEEAAEKFKAEFLPDTPLTIESLSDFLAKNFNYEIDYEKITEFQSLNEIRSVLRVEADKKILYINPKLSEPQILFILSREAGYNYLGLSPRSYAYSWVKVDNFDELLNNYKATYFADAMLIPRKKLIIDLEEFFALTEWKPDAFVHLMEKYHQSPQMFYARLVSILPRFFGINKLFFLRLYNTPHTNHFKLTKEIHLAGLHNPHGTDLNEHYCRRWVSLTVFKELEELQVQKAYKRPVCDAQISKYIDSDNQYFCISIARPLHPTQNTNCSLTIGIAINEEFKKKVKFWNDKAIDAKEVNETCERCSAFDCKERAAVPSKYEEERANANMQRDIDLLLQKED</sequence>
<comment type="caution">
    <text evidence="3">The sequence shown here is derived from an EMBL/GenBank/DDBJ whole genome shotgun (WGS) entry which is preliminary data.</text>
</comment>
<dbReference type="CDD" id="cd00093">
    <property type="entry name" value="HTH_XRE"/>
    <property type="match status" value="1"/>
</dbReference>
<organism evidence="3 4">
    <name type="scientific">Rapidithrix thailandica</name>
    <dbReference type="NCBI Taxonomy" id="413964"/>
    <lineage>
        <taxon>Bacteria</taxon>
        <taxon>Pseudomonadati</taxon>
        <taxon>Bacteroidota</taxon>
        <taxon>Cytophagia</taxon>
        <taxon>Cytophagales</taxon>
        <taxon>Flammeovirgaceae</taxon>
        <taxon>Rapidithrix</taxon>
    </lineage>
</organism>
<dbReference type="PANTHER" id="PTHR46797">
    <property type="entry name" value="HTH-TYPE TRANSCRIPTIONAL REGULATOR"/>
    <property type="match status" value="1"/>
</dbReference>